<dbReference type="SUPFAM" id="SSF53448">
    <property type="entry name" value="Nucleotide-diphospho-sugar transferases"/>
    <property type="match status" value="1"/>
</dbReference>
<dbReference type="PANTHER" id="PTHR42883">
    <property type="entry name" value="GLUCOSE-1-PHOSPHATE THYMIDYLTRANSFERASE"/>
    <property type="match status" value="1"/>
</dbReference>
<evidence type="ECO:0000313" key="3">
    <source>
        <dbReference type="EMBL" id="CAK6973897.1"/>
    </source>
</evidence>
<gene>
    <name evidence="3" type="ORF">FSCOSCO3_A006274</name>
</gene>
<dbReference type="InterPro" id="IPR029044">
    <property type="entry name" value="Nucleotide-diphossugar_trans"/>
</dbReference>
<evidence type="ECO:0000259" key="2">
    <source>
        <dbReference type="Pfam" id="PF00483"/>
    </source>
</evidence>
<evidence type="ECO:0000256" key="1">
    <source>
        <dbReference type="SAM" id="MobiDB-lite"/>
    </source>
</evidence>
<dbReference type="EMBL" id="CAWUFR010000241">
    <property type="protein sequence ID" value="CAK6973897.1"/>
    <property type="molecule type" value="Genomic_DNA"/>
</dbReference>
<keyword evidence="4" id="KW-1185">Reference proteome</keyword>
<dbReference type="InterPro" id="IPR005835">
    <property type="entry name" value="NTP_transferase_dom"/>
</dbReference>
<dbReference type="GO" id="GO:0016779">
    <property type="term" value="F:nucleotidyltransferase activity"/>
    <property type="evidence" value="ECO:0007669"/>
    <property type="project" value="UniProtKB-KW"/>
</dbReference>
<evidence type="ECO:0000313" key="4">
    <source>
        <dbReference type="Proteomes" id="UP001314229"/>
    </source>
</evidence>
<feature type="compositionally biased region" description="Basic and acidic residues" evidence="1">
    <location>
        <begin position="313"/>
        <end position="325"/>
    </location>
</feature>
<dbReference type="Pfam" id="PF00483">
    <property type="entry name" value="NTP_transferase"/>
    <property type="match status" value="1"/>
</dbReference>
<feature type="domain" description="Nucleotidyl transferase" evidence="2">
    <location>
        <begin position="3"/>
        <end position="258"/>
    </location>
</feature>
<reference evidence="3 4" key="1">
    <citation type="submission" date="2024-01" db="EMBL/GenBank/DDBJ databases">
        <authorList>
            <person name="Alioto T."/>
            <person name="Alioto T."/>
            <person name="Gomez Garrido J."/>
        </authorList>
    </citation>
    <scope>NUCLEOTIDE SEQUENCE [LARGE SCALE GENOMIC DNA]</scope>
</reference>
<sequence>MIAVILAAGYGTRLQRDVLEDRSGRFAHLVGVAKPLLPVGRCQLISHWVQALTRSGCVHKIYVVTNALYQTAFEEWAAHFSNVEILSDQTRNNDERLGAVACLQLAVKHFEIEDHVIVIGGDTLFKEDFSLSEVKERFYDLQKKCEENCLLLSYQCRDDETHKYGILEVDEDLRVLCMKEKPRPSETTSRRACPCFYVFSKSSLPLLETFLEEKKEAPIEEKDAPGNFVSWLIPRKPVHVHQISGRFDVGNLPSYTECDLYFREKLQHKDSYMIDPSLPSEESGAFIRGLFVAVLHLCDAGAELHGSLGQHGGRAEAEPLSRQSEEEFLSDASRQRQVGFLPHGKSVQVVHHVLVQVRKPAHTREIHAEL</sequence>
<keyword evidence="3" id="KW-0548">Nucleotidyltransferase</keyword>
<feature type="region of interest" description="Disordered" evidence="1">
    <location>
        <begin position="308"/>
        <end position="328"/>
    </location>
</feature>
<protein>
    <submittedName>
        <fullName evidence="3">Glucose-1-phosphate adenylyltransferase</fullName>
    </submittedName>
</protein>
<accession>A0AAV1PPJ6</accession>
<dbReference type="Proteomes" id="UP001314229">
    <property type="component" value="Unassembled WGS sequence"/>
</dbReference>
<dbReference type="AlphaFoldDB" id="A0AAV1PPJ6"/>
<dbReference type="Gene3D" id="3.90.550.10">
    <property type="entry name" value="Spore Coat Polysaccharide Biosynthesis Protein SpsA, Chain A"/>
    <property type="match status" value="1"/>
</dbReference>
<comment type="caution">
    <text evidence="3">The sequence shown here is derived from an EMBL/GenBank/DDBJ whole genome shotgun (WGS) entry which is preliminary data.</text>
</comment>
<dbReference type="PANTHER" id="PTHR42883:SF2">
    <property type="entry name" value="THYMIDYLYLTRANSFERASE"/>
    <property type="match status" value="1"/>
</dbReference>
<organism evidence="3 4">
    <name type="scientific">Scomber scombrus</name>
    <name type="common">Atlantic mackerel</name>
    <name type="synonym">Scomber vernalis</name>
    <dbReference type="NCBI Taxonomy" id="13677"/>
    <lineage>
        <taxon>Eukaryota</taxon>
        <taxon>Metazoa</taxon>
        <taxon>Chordata</taxon>
        <taxon>Craniata</taxon>
        <taxon>Vertebrata</taxon>
        <taxon>Euteleostomi</taxon>
        <taxon>Actinopterygii</taxon>
        <taxon>Neopterygii</taxon>
        <taxon>Teleostei</taxon>
        <taxon>Neoteleostei</taxon>
        <taxon>Acanthomorphata</taxon>
        <taxon>Pelagiaria</taxon>
        <taxon>Scombriformes</taxon>
        <taxon>Scombridae</taxon>
        <taxon>Scomber</taxon>
    </lineage>
</organism>
<name>A0AAV1PPJ6_SCOSC</name>
<keyword evidence="3" id="KW-0808">Transferase</keyword>
<proteinExistence type="predicted"/>